<dbReference type="EMBL" id="BOOY01000007">
    <property type="protein sequence ID" value="GIJ01925.1"/>
    <property type="molecule type" value="Genomic_DNA"/>
</dbReference>
<dbReference type="SUPFAM" id="SSF48452">
    <property type="entry name" value="TPR-like"/>
    <property type="match status" value="1"/>
</dbReference>
<evidence type="ECO:0000313" key="8">
    <source>
        <dbReference type="Proteomes" id="UP000652013"/>
    </source>
</evidence>
<evidence type="ECO:0000313" key="7">
    <source>
        <dbReference type="EMBL" id="GIJ01925.1"/>
    </source>
</evidence>
<evidence type="ECO:0000256" key="2">
    <source>
        <dbReference type="ARBA" id="ARBA00023015"/>
    </source>
</evidence>
<evidence type="ECO:0000256" key="5">
    <source>
        <dbReference type="PROSITE-ProRule" id="PRU01091"/>
    </source>
</evidence>
<dbReference type="InterPro" id="IPR001867">
    <property type="entry name" value="OmpR/PhoB-type_DNA-bd"/>
</dbReference>
<feature type="DNA-binding region" description="OmpR/PhoB-type" evidence="5">
    <location>
        <begin position="1"/>
        <end position="97"/>
    </location>
</feature>
<reference evidence="7" key="1">
    <citation type="submission" date="2021-01" db="EMBL/GenBank/DDBJ databases">
        <title>Whole genome shotgun sequence of Spirilliplanes yamanashiensis NBRC 15828.</title>
        <authorList>
            <person name="Komaki H."/>
            <person name="Tamura T."/>
        </authorList>
    </citation>
    <scope>NUCLEOTIDE SEQUENCE</scope>
    <source>
        <strain evidence="7">NBRC 15828</strain>
    </source>
</reference>
<dbReference type="InterPro" id="IPR036388">
    <property type="entry name" value="WH-like_DNA-bd_sf"/>
</dbReference>
<keyword evidence="3 5" id="KW-0238">DNA-binding</keyword>
<evidence type="ECO:0000256" key="3">
    <source>
        <dbReference type="ARBA" id="ARBA00023125"/>
    </source>
</evidence>
<dbReference type="SUPFAM" id="SSF46894">
    <property type="entry name" value="C-terminal effector domain of the bipartite response regulators"/>
    <property type="match status" value="1"/>
</dbReference>
<dbReference type="InterPro" id="IPR016032">
    <property type="entry name" value="Sig_transdc_resp-reg_C-effctor"/>
</dbReference>
<keyword evidence="2" id="KW-0805">Transcription regulation</keyword>
<accession>A0A8J3Y5I8</accession>
<dbReference type="Pfam" id="PF13191">
    <property type="entry name" value="AAA_16"/>
    <property type="match status" value="1"/>
</dbReference>
<dbReference type="AlphaFoldDB" id="A0A8J3Y5I8"/>
<evidence type="ECO:0000259" key="6">
    <source>
        <dbReference type="PROSITE" id="PS51755"/>
    </source>
</evidence>
<dbReference type="Proteomes" id="UP000652013">
    <property type="component" value="Unassembled WGS sequence"/>
</dbReference>
<organism evidence="7 8">
    <name type="scientific">Spirilliplanes yamanashiensis</name>
    <dbReference type="NCBI Taxonomy" id="42233"/>
    <lineage>
        <taxon>Bacteria</taxon>
        <taxon>Bacillati</taxon>
        <taxon>Actinomycetota</taxon>
        <taxon>Actinomycetes</taxon>
        <taxon>Micromonosporales</taxon>
        <taxon>Micromonosporaceae</taxon>
        <taxon>Spirilliplanes</taxon>
    </lineage>
</organism>
<keyword evidence="4" id="KW-0804">Transcription</keyword>
<dbReference type="GO" id="GO:0000160">
    <property type="term" value="P:phosphorelay signal transduction system"/>
    <property type="evidence" value="ECO:0007669"/>
    <property type="project" value="InterPro"/>
</dbReference>
<name>A0A8J3Y5I8_9ACTN</name>
<gene>
    <name evidence="7" type="ORF">Sya03_12770</name>
</gene>
<dbReference type="RefSeq" id="WP_203937254.1">
    <property type="nucleotide sequence ID" value="NZ_BAAAGJ010000005.1"/>
</dbReference>
<dbReference type="Pfam" id="PF00486">
    <property type="entry name" value="Trans_reg_C"/>
    <property type="match status" value="1"/>
</dbReference>
<proteinExistence type="inferred from homology"/>
<dbReference type="PROSITE" id="PS51755">
    <property type="entry name" value="OMPR_PHOB"/>
    <property type="match status" value="1"/>
</dbReference>
<dbReference type="InterPro" id="IPR027417">
    <property type="entry name" value="P-loop_NTPase"/>
</dbReference>
<dbReference type="Gene3D" id="1.25.40.10">
    <property type="entry name" value="Tetratricopeptide repeat domain"/>
    <property type="match status" value="1"/>
</dbReference>
<dbReference type="InterPro" id="IPR005158">
    <property type="entry name" value="BTAD"/>
</dbReference>
<comment type="caution">
    <text evidence="7">The sequence shown here is derived from an EMBL/GenBank/DDBJ whole genome shotgun (WGS) entry which is preliminary data.</text>
</comment>
<dbReference type="GO" id="GO:0003677">
    <property type="term" value="F:DNA binding"/>
    <property type="evidence" value="ECO:0007669"/>
    <property type="project" value="UniProtKB-UniRule"/>
</dbReference>
<dbReference type="PANTHER" id="PTHR35807:SF1">
    <property type="entry name" value="TRANSCRIPTIONAL REGULATOR REDD"/>
    <property type="match status" value="1"/>
</dbReference>
<dbReference type="Gene3D" id="1.10.10.10">
    <property type="entry name" value="Winged helix-like DNA-binding domain superfamily/Winged helix DNA-binding domain"/>
    <property type="match status" value="1"/>
</dbReference>
<dbReference type="SUPFAM" id="SSF52540">
    <property type="entry name" value="P-loop containing nucleoside triphosphate hydrolases"/>
    <property type="match status" value="1"/>
</dbReference>
<feature type="domain" description="OmpR/PhoB-type" evidence="6">
    <location>
        <begin position="1"/>
        <end position="97"/>
    </location>
</feature>
<dbReference type="CDD" id="cd15831">
    <property type="entry name" value="BTAD"/>
    <property type="match status" value="1"/>
</dbReference>
<evidence type="ECO:0000256" key="1">
    <source>
        <dbReference type="ARBA" id="ARBA00005820"/>
    </source>
</evidence>
<keyword evidence="8" id="KW-1185">Reference proteome</keyword>
<dbReference type="GO" id="GO:0006355">
    <property type="term" value="P:regulation of DNA-templated transcription"/>
    <property type="evidence" value="ECO:0007669"/>
    <property type="project" value="InterPro"/>
</dbReference>
<evidence type="ECO:0000256" key="4">
    <source>
        <dbReference type="ARBA" id="ARBA00023163"/>
    </source>
</evidence>
<comment type="similarity">
    <text evidence="1">Belongs to the AfsR/DnrI/RedD regulatory family.</text>
</comment>
<dbReference type="SMART" id="SM00862">
    <property type="entry name" value="Trans_reg_C"/>
    <property type="match status" value="1"/>
</dbReference>
<dbReference type="Pfam" id="PF03704">
    <property type="entry name" value="BTAD"/>
    <property type="match status" value="1"/>
</dbReference>
<sequence>MRVAVLGAVSVCRDGAPVDLGAPKQRALLAALALHAGRPVTAGALIDLMWGDDAPPAAAASLQTYVAGLRRALEPGRPARAAATVLVTTPHGYRLDLPPDALDAHRFTAAVERVHRAVTPAPPAAGVGGLLRDLDAALALWTGPAYADLRDDGPVPAERARLDELRLVAVEDRAVLRMARGEHAAVVADLTAAVREHPLRESLAGRLALALAGSGRQADALELLRSLRERLADELGVEPGAGLRAVELAVLRQEADGPAPPVAPVVPAARAGEWPLVGRRAELAALGALLDDAAAGRTAAGVLVGEPGVGKSRLLRELTAAARGRGLAVAVGRCSQDDGAPPYWPWRGVLRDLGADLAALGAPAPGGPDAGEGARFALWEAVCGVLRAHAPLLVVLDDLHWADASSLRLLRHVVDTLPAGGLAVVGARRALPEPAGALAELGETLARHGAARIAVGGLATGEVGELWRAATGAATAPAAAERLRDRTAGNPFFLTELLRAAPGGDVPDEVPAAVGDVVGGRVARLPAPARELLRAAAVAGRRFGLDELAAAAGRPAEAVLDDLEPALDAGLVAEDDAGAFRFSHALVRDAVYAALSPARRARAHAALAAPLADADPARAAHHWLRAGPAHAGRAWRAAVRAAGSASAVHAWEEAAALLRDAALAQQTAGATPLERYEVQVALADACRWAGDRAGVDSALLAAVAQARALGDVDREARAAAGSVDGAVWIVRPHGLVLPELVAALRDVLRRLPAADSEARCRVMLALAAELYFVDAPREREALVEQGLAVARRLGDADLLGWAYGAASLATVRPATAEARYGYGRDALAAARTPRQEVAAHTMLAFAAQETGRIDRMWEHLAAARAGAERMRLASVLVGLGWLEVPWLGLQGRFAEAEQLFGYTVQQMQRTSMPQSTETPAGTAMALRMAAGAVDATMVAQMQALAPVSPLPLDASIVVLMLRAGLTAEARAWHAAHGIDLSADDWFALLNTCHAAEAAYGVGDAELGVRAYRWLAPYAGRPCCASAAVALGPVDGYLALAAAAAGDRAAADRHAVAARALCLRWGIPLAADRLDATLNT</sequence>
<protein>
    <submittedName>
        <fullName evidence="7">ATPase AAA</fullName>
    </submittedName>
</protein>
<dbReference type="SMART" id="SM01043">
    <property type="entry name" value="BTAD"/>
    <property type="match status" value="1"/>
</dbReference>
<dbReference type="InterPro" id="IPR011990">
    <property type="entry name" value="TPR-like_helical_dom_sf"/>
</dbReference>
<dbReference type="PANTHER" id="PTHR35807">
    <property type="entry name" value="TRANSCRIPTIONAL REGULATOR REDD-RELATED"/>
    <property type="match status" value="1"/>
</dbReference>
<dbReference type="InterPro" id="IPR041664">
    <property type="entry name" value="AAA_16"/>
</dbReference>
<dbReference type="InterPro" id="IPR051677">
    <property type="entry name" value="AfsR-DnrI-RedD_regulator"/>
</dbReference>